<dbReference type="AlphaFoldDB" id="D5EKQ2"/>
<accession>D5EKQ2</accession>
<dbReference type="EMBL" id="CP001998">
    <property type="protein sequence ID" value="ADE54959.1"/>
    <property type="molecule type" value="Genomic_DNA"/>
</dbReference>
<dbReference type="OrthoDB" id="9783426at2"/>
<dbReference type="KEGG" id="caa:Caka_1941"/>
<dbReference type="InterPro" id="IPR050696">
    <property type="entry name" value="FtsA/MreB"/>
</dbReference>
<dbReference type="InterPro" id="IPR005883">
    <property type="entry name" value="PilM"/>
</dbReference>
<dbReference type="Gene3D" id="3.30.1490.300">
    <property type="match status" value="1"/>
</dbReference>
<dbReference type="CDD" id="cd24049">
    <property type="entry name" value="ASKHA_NBD_PilM"/>
    <property type="match status" value="1"/>
</dbReference>
<dbReference type="Gene3D" id="3.30.420.40">
    <property type="match status" value="2"/>
</dbReference>
<dbReference type="InterPro" id="IPR043129">
    <property type="entry name" value="ATPase_NBD"/>
</dbReference>
<protein>
    <submittedName>
        <fullName evidence="1">Fimbrial assembly family protein</fullName>
    </submittedName>
</protein>
<dbReference type="Proteomes" id="UP000000925">
    <property type="component" value="Chromosome"/>
</dbReference>
<dbReference type="Pfam" id="PF11104">
    <property type="entry name" value="PilM_2"/>
    <property type="match status" value="1"/>
</dbReference>
<dbReference type="HOGENOM" id="CLU_476357_0_0_0"/>
<dbReference type="SUPFAM" id="SSF53067">
    <property type="entry name" value="Actin-like ATPase domain"/>
    <property type="match status" value="2"/>
</dbReference>
<gene>
    <name evidence="1" type="ordered locus">Caka_1941</name>
</gene>
<evidence type="ECO:0000313" key="2">
    <source>
        <dbReference type="Proteomes" id="UP000000925"/>
    </source>
</evidence>
<dbReference type="PANTHER" id="PTHR32432:SF3">
    <property type="entry name" value="ETHANOLAMINE UTILIZATION PROTEIN EUTJ"/>
    <property type="match status" value="1"/>
</dbReference>
<dbReference type="eggNOG" id="COG4972">
    <property type="taxonomic scope" value="Bacteria"/>
</dbReference>
<dbReference type="PANTHER" id="PTHR32432">
    <property type="entry name" value="CELL DIVISION PROTEIN FTSA-RELATED"/>
    <property type="match status" value="1"/>
</dbReference>
<dbReference type="RefSeq" id="WP_013043681.1">
    <property type="nucleotide sequence ID" value="NC_014008.1"/>
</dbReference>
<name>D5EKQ2_CORAD</name>
<reference evidence="1 2" key="1">
    <citation type="journal article" date="2010" name="Stand. Genomic Sci.">
        <title>Complete genome sequence of Coraliomargarita akajimensis type strain (04OKA010-24).</title>
        <authorList>
            <person name="Mavromatis K."/>
            <person name="Abt B."/>
            <person name="Brambilla E."/>
            <person name="Lapidus A."/>
            <person name="Copeland A."/>
            <person name="Deshpande S."/>
            <person name="Nolan M."/>
            <person name="Lucas S."/>
            <person name="Tice H."/>
            <person name="Cheng J.F."/>
            <person name="Han C."/>
            <person name="Detter J.C."/>
            <person name="Woyke T."/>
            <person name="Goodwin L."/>
            <person name="Pitluck S."/>
            <person name="Held B."/>
            <person name="Brettin T."/>
            <person name="Tapia R."/>
            <person name="Ivanova N."/>
            <person name="Mikhailova N."/>
            <person name="Pati A."/>
            <person name="Liolios K."/>
            <person name="Chen A."/>
            <person name="Palaniappan K."/>
            <person name="Land M."/>
            <person name="Hauser L."/>
            <person name="Chang Y.J."/>
            <person name="Jeffries C.D."/>
            <person name="Rohde M."/>
            <person name="Goker M."/>
            <person name="Bristow J."/>
            <person name="Eisen J.A."/>
            <person name="Markowitz V."/>
            <person name="Hugenholtz P."/>
            <person name="Klenk H.P."/>
            <person name="Kyrpides N.C."/>
        </authorList>
    </citation>
    <scope>NUCLEOTIDE SEQUENCE [LARGE SCALE GENOMIC DNA]</scope>
    <source>
        <strain evidence="2">DSM 45221 / IAM 15411 / JCM 23193 / KCTC 12865</strain>
    </source>
</reference>
<proteinExistence type="predicted"/>
<evidence type="ECO:0000313" key="1">
    <source>
        <dbReference type="EMBL" id="ADE54959.1"/>
    </source>
</evidence>
<sequence>MSSSKRLIINCGASCVTAAVLSPSGGSLQVERFVTETLQYDYSDDDAWQNAVADALRSLTHTHKLSGKATLLLPGSQVLTRPIRIPHVEPAKRAQTIAFEAQQNIPFQLHEVVWDSQEVSDDGVETEVLFVACKSVVINEFCRTVASSGLIVERIGAATLLDYNSLQFAYGDDSADTLLINVGARSTNLLFAGEDGFFIRNIQIGGNTLTQSIADTLGCGFAKAEDVKHKFFAGDASFEGEDAGAKQLQSAGDAFMRRMSQEVTRSIVNYRRQRNGAAPKRILLSGRGAILRGLPEQLAASQKVDVDYFDPLLNVTLDGSIHEDPNVLRLQMGEIVGEACGHLIAGGASVNLLPASIQSEMAFAKKKPFLVAAALCLALAPLPAFMAFNAQASDLEAQISKVNADIAPLKQRQAQIQENADKAQQLSRAIAGVEGLMNSKTNWIEFFAELQDILYKAEDVWVDGLRVRRERPQGPGMRSSYELVIEGQMLVRGTANGQTVDESVLTSRIRRLQASFESSRFVVEAKPPVISWKTLRQGLNLLPFKINLVVDSAKPL</sequence>
<organism evidence="1 2">
    <name type="scientific">Coraliomargarita akajimensis (strain DSM 45221 / IAM 15411 / JCM 23193 / KCTC 12865 / 04OKA010-24)</name>
    <dbReference type="NCBI Taxonomy" id="583355"/>
    <lineage>
        <taxon>Bacteria</taxon>
        <taxon>Pseudomonadati</taxon>
        <taxon>Verrucomicrobiota</taxon>
        <taxon>Opitutia</taxon>
        <taxon>Puniceicoccales</taxon>
        <taxon>Coraliomargaritaceae</taxon>
        <taxon>Coraliomargarita</taxon>
    </lineage>
</organism>
<dbReference type="STRING" id="583355.Caka_1941"/>
<keyword evidence="2" id="KW-1185">Reference proteome</keyword>